<feature type="non-terminal residue" evidence="3">
    <location>
        <position position="1"/>
    </location>
</feature>
<dbReference type="PANTHER" id="PTHR33098">
    <property type="entry name" value="COTTON FIBER (DUF761)"/>
    <property type="match status" value="1"/>
</dbReference>
<organism evidence="3 4">
    <name type="scientific">Eragrostis curvula</name>
    <name type="common">weeping love grass</name>
    <dbReference type="NCBI Taxonomy" id="38414"/>
    <lineage>
        <taxon>Eukaryota</taxon>
        <taxon>Viridiplantae</taxon>
        <taxon>Streptophyta</taxon>
        <taxon>Embryophyta</taxon>
        <taxon>Tracheophyta</taxon>
        <taxon>Spermatophyta</taxon>
        <taxon>Magnoliopsida</taxon>
        <taxon>Liliopsida</taxon>
        <taxon>Poales</taxon>
        <taxon>Poaceae</taxon>
        <taxon>PACMAD clade</taxon>
        <taxon>Chloridoideae</taxon>
        <taxon>Eragrostideae</taxon>
        <taxon>Eragrostidinae</taxon>
        <taxon>Eragrostis</taxon>
    </lineage>
</organism>
<feature type="compositionally biased region" description="Acidic residues" evidence="1">
    <location>
        <begin position="118"/>
        <end position="128"/>
    </location>
</feature>
<evidence type="ECO:0000313" key="4">
    <source>
        <dbReference type="Proteomes" id="UP000324897"/>
    </source>
</evidence>
<evidence type="ECO:0000256" key="2">
    <source>
        <dbReference type="SAM" id="Phobius"/>
    </source>
</evidence>
<sequence>MAPERSWLGSEGVWFVVLNAIVVAIAILSRARPSLASPRLGGVTRRASSAMLHRLRSFNIFSYPSACLSSFFQPDEEGAGNVSQKERDVSVVTSPTIESPSRALVLSPPPAAERAPEAEDEDVDEEGDPNAMSMEEAYAIVLAARLRPESEREEDARQSEVDAKAEEFIRTFKEDLRQQRLNSIFNYTQMLKQRAQGIIRR</sequence>
<evidence type="ECO:0008006" key="5">
    <source>
        <dbReference type="Google" id="ProtNLM"/>
    </source>
</evidence>
<proteinExistence type="predicted"/>
<feature type="transmembrane region" description="Helical" evidence="2">
    <location>
        <begin position="12"/>
        <end position="29"/>
    </location>
</feature>
<name>A0A5J9SLJ0_9POAL</name>
<dbReference type="AlphaFoldDB" id="A0A5J9SLJ0"/>
<evidence type="ECO:0000256" key="1">
    <source>
        <dbReference type="SAM" id="MobiDB-lite"/>
    </source>
</evidence>
<dbReference type="InterPro" id="IPR008480">
    <property type="entry name" value="DUF761_pln"/>
</dbReference>
<gene>
    <name evidence="3" type="ORF">EJB05_54793</name>
</gene>
<keyword evidence="2" id="KW-0472">Membrane</keyword>
<protein>
    <recommendedName>
        <fullName evidence="5">DUF4408 domain-containing protein</fullName>
    </recommendedName>
</protein>
<keyword evidence="2" id="KW-1133">Transmembrane helix</keyword>
<feature type="region of interest" description="Disordered" evidence="1">
    <location>
        <begin position="100"/>
        <end position="130"/>
    </location>
</feature>
<accession>A0A5J9SLJ0</accession>
<reference evidence="3 4" key="1">
    <citation type="journal article" date="2019" name="Sci. Rep.">
        <title>A high-quality genome of Eragrostis curvula grass provides insights into Poaceae evolution and supports new strategies to enhance forage quality.</title>
        <authorList>
            <person name="Carballo J."/>
            <person name="Santos B.A.C.M."/>
            <person name="Zappacosta D."/>
            <person name="Garbus I."/>
            <person name="Selva J.P."/>
            <person name="Gallo C.A."/>
            <person name="Diaz A."/>
            <person name="Albertini E."/>
            <person name="Caccamo M."/>
            <person name="Echenique V."/>
        </authorList>
    </citation>
    <scope>NUCLEOTIDE SEQUENCE [LARGE SCALE GENOMIC DNA]</scope>
    <source>
        <strain evidence="4">cv. Victoria</strain>
        <tissue evidence="3">Leaf</tissue>
    </source>
</reference>
<dbReference type="Proteomes" id="UP000324897">
    <property type="component" value="Unassembled WGS sequence"/>
</dbReference>
<evidence type="ECO:0000313" key="3">
    <source>
        <dbReference type="EMBL" id="TVT99792.1"/>
    </source>
</evidence>
<dbReference type="OrthoDB" id="696083at2759"/>
<dbReference type="Gramene" id="TVT99792">
    <property type="protein sequence ID" value="TVT99792"/>
    <property type="gene ID" value="EJB05_54793"/>
</dbReference>
<dbReference type="EMBL" id="RWGY01000676">
    <property type="protein sequence ID" value="TVT99792.1"/>
    <property type="molecule type" value="Genomic_DNA"/>
</dbReference>
<comment type="caution">
    <text evidence="3">The sequence shown here is derived from an EMBL/GenBank/DDBJ whole genome shotgun (WGS) entry which is preliminary data.</text>
</comment>
<keyword evidence="4" id="KW-1185">Reference proteome</keyword>
<keyword evidence="2" id="KW-0812">Transmembrane</keyword>
<dbReference type="PANTHER" id="PTHR33098:SF9">
    <property type="entry name" value="OS09G0364400 PROTEIN"/>
    <property type="match status" value="1"/>
</dbReference>
<dbReference type="Pfam" id="PF05553">
    <property type="entry name" value="DUF761"/>
    <property type="match status" value="1"/>
</dbReference>